<comment type="caution">
    <text evidence="3">The sequence shown here is derived from an EMBL/GenBank/DDBJ whole genome shotgun (WGS) entry which is preliminary data.</text>
</comment>
<evidence type="ECO:0000259" key="2">
    <source>
        <dbReference type="Pfam" id="PF17150"/>
    </source>
</evidence>
<dbReference type="Pfam" id="PF17150">
    <property type="entry name" value="CHASE6_C"/>
    <property type="match status" value="1"/>
</dbReference>
<proteinExistence type="predicted"/>
<dbReference type="InterPro" id="IPR033415">
    <property type="entry name" value="CHASE6_C"/>
</dbReference>
<dbReference type="InterPro" id="IPR003607">
    <property type="entry name" value="HD/PDEase_dom"/>
</dbReference>
<dbReference type="EMBL" id="JAHHIF010000007">
    <property type="protein sequence ID" value="MBW4544139.1"/>
    <property type="molecule type" value="Genomic_DNA"/>
</dbReference>
<name>A0A951U8R2_9CYAN</name>
<dbReference type="Proteomes" id="UP000753908">
    <property type="component" value="Unassembled WGS sequence"/>
</dbReference>
<dbReference type="InterPro" id="IPR019278">
    <property type="entry name" value="DICT_dom"/>
</dbReference>
<protein>
    <submittedName>
        <fullName evidence="3">Metal-dependent phosphohydrolase</fullName>
    </submittedName>
</protein>
<dbReference type="AlphaFoldDB" id="A0A951U8R2"/>
<reference evidence="3" key="1">
    <citation type="submission" date="2021-05" db="EMBL/GenBank/DDBJ databases">
        <authorList>
            <person name="Pietrasiak N."/>
            <person name="Ward R."/>
            <person name="Stajich J.E."/>
            <person name="Kurbessoian T."/>
        </authorList>
    </citation>
    <scope>NUCLEOTIDE SEQUENCE</scope>
    <source>
        <strain evidence="3">CPER-KK1</strain>
    </source>
</reference>
<dbReference type="Pfam" id="PF13487">
    <property type="entry name" value="HD_5"/>
    <property type="match status" value="1"/>
</dbReference>
<dbReference type="Pfam" id="PF10069">
    <property type="entry name" value="DICT"/>
    <property type="match status" value="1"/>
</dbReference>
<gene>
    <name evidence="3" type="ORF">KME25_06815</name>
</gene>
<feature type="domain" description="C-terminal" evidence="2">
    <location>
        <begin position="146"/>
        <end position="222"/>
    </location>
</feature>
<feature type="domain" description="DICT" evidence="1">
    <location>
        <begin position="5"/>
        <end position="131"/>
    </location>
</feature>
<evidence type="ECO:0000313" key="4">
    <source>
        <dbReference type="Proteomes" id="UP000753908"/>
    </source>
</evidence>
<accession>A0A951U8R2</accession>
<evidence type="ECO:0000259" key="1">
    <source>
        <dbReference type="Pfam" id="PF10069"/>
    </source>
</evidence>
<dbReference type="SUPFAM" id="SSF109604">
    <property type="entry name" value="HD-domain/PDEase-like"/>
    <property type="match status" value="1"/>
</dbReference>
<reference evidence="3" key="2">
    <citation type="journal article" date="2022" name="Microbiol. Resour. Announc.">
        <title>Metagenome Sequencing to Explore Phylogenomics of Terrestrial Cyanobacteria.</title>
        <authorList>
            <person name="Ward R.D."/>
            <person name="Stajich J.E."/>
            <person name="Johansen J.R."/>
            <person name="Huntemann M."/>
            <person name="Clum A."/>
            <person name="Foster B."/>
            <person name="Foster B."/>
            <person name="Roux S."/>
            <person name="Palaniappan K."/>
            <person name="Varghese N."/>
            <person name="Mukherjee S."/>
            <person name="Reddy T.B.K."/>
            <person name="Daum C."/>
            <person name="Copeland A."/>
            <person name="Chen I.A."/>
            <person name="Ivanova N.N."/>
            <person name="Kyrpides N.C."/>
            <person name="Shapiro N."/>
            <person name="Eloe-Fadrosh E.A."/>
            <person name="Pietrasiak N."/>
        </authorList>
    </citation>
    <scope>NUCLEOTIDE SEQUENCE</scope>
    <source>
        <strain evidence="3">CPER-KK1</strain>
    </source>
</reference>
<dbReference type="PANTHER" id="PTHR45228">
    <property type="entry name" value="CYCLIC DI-GMP PHOSPHODIESTERASE TM_0186-RELATED"/>
    <property type="match status" value="1"/>
</dbReference>
<dbReference type="PANTHER" id="PTHR45228:SF1">
    <property type="entry name" value="CYCLIC DI-GMP PHOSPHODIESTERASE TM_0186"/>
    <property type="match status" value="1"/>
</dbReference>
<sequence length="467" mass="51547">MLEGSILQKLEAAHRGGKRPLNFGVYFKNTLVALCHALEDFILESDSPPIVITAFQRGKWYLQEAERYGDLADKSAQIAIMAAPDAGFAEHPTSQKSNVALVSLEPTDPVAQEWHLMILSETYTAMVLCQELSASDYGEKGLPENDPERKFYGFWTFEPDLVRETVELAIAHIGEYDPQLQQTLKTQVEKITATFGTRSRDDISVVVSRVVDYLQHSHEDLSHLEETALLGSPIQEQALDDNLLSNEMQAFLRMAQLIDQADATNPMAAAEVAAISEAMGQLLDLPAWQLKRLRLAGLLHGLGSSLVTAVHSQEEAPCCPLMPGVQALRAMPQLRAIAQILTHQTEKWNGTGIPAAIAYDAIPLESRILGLVTDFQWRVRQVQTLQEEEDKPTLSREEAMSRALAECQALSGEAFDPKLVETLTLLVMGMQQGMSFQTHQPKIAAGMWLLGSHPVEEELLGVSSIKA</sequence>
<dbReference type="Gene3D" id="1.10.3210.10">
    <property type="entry name" value="Hypothetical protein af1432"/>
    <property type="match status" value="1"/>
</dbReference>
<dbReference type="CDD" id="cd00077">
    <property type="entry name" value="HDc"/>
    <property type="match status" value="1"/>
</dbReference>
<organism evidence="3 4">
    <name type="scientific">Symplocastrum torsivum CPER-KK1</name>
    <dbReference type="NCBI Taxonomy" id="450513"/>
    <lineage>
        <taxon>Bacteria</taxon>
        <taxon>Bacillati</taxon>
        <taxon>Cyanobacteriota</taxon>
        <taxon>Cyanophyceae</taxon>
        <taxon>Oscillatoriophycideae</taxon>
        <taxon>Oscillatoriales</taxon>
        <taxon>Microcoleaceae</taxon>
        <taxon>Symplocastrum</taxon>
    </lineage>
</organism>
<evidence type="ECO:0000313" key="3">
    <source>
        <dbReference type="EMBL" id="MBW4544139.1"/>
    </source>
</evidence>
<dbReference type="InterPro" id="IPR052020">
    <property type="entry name" value="Cyclic_di-GMP/3'3'-cGAMP_PDE"/>
</dbReference>